<dbReference type="GO" id="GO:0003910">
    <property type="term" value="F:DNA ligase (ATP) activity"/>
    <property type="evidence" value="ECO:0007669"/>
    <property type="project" value="UniProtKB-EC"/>
</dbReference>
<organism evidence="15 16">
    <name type="scientific">Prochlorococcus marinus str. GP2</name>
    <dbReference type="NCBI Taxonomy" id="59925"/>
    <lineage>
        <taxon>Bacteria</taxon>
        <taxon>Bacillati</taxon>
        <taxon>Cyanobacteriota</taxon>
        <taxon>Cyanophyceae</taxon>
        <taxon>Synechococcales</taxon>
        <taxon>Prochlorococcaceae</taxon>
        <taxon>Prochlorococcus</taxon>
    </lineage>
</organism>
<dbReference type="Gene3D" id="3.30.470.30">
    <property type="entry name" value="DNA ligase/mRNA capping enzyme"/>
    <property type="match status" value="1"/>
</dbReference>
<name>A0A0A1ZHM6_PROMR</name>
<dbReference type="InterPro" id="IPR012309">
    <property type="entry name" value="DNA_ligase_ATP-dep_C"/>
</dbReference>
<dbReference type="NCBIfam" id="TIGR04120">
    <property type="entry name" value="DNA_lig_bact"/>
    <property type="match status" value="1"/>
</dbReference>
<accession>A0A0A1ZHM6</accession>
<dbReference type="GO" id="GO:0005524">
    <property type="term" value="F:ATP binding"/>
    <property type="evidence" value="ECO:0007669"/>
    <property type="project" value="UniProtKB-KW"/>
</dbReference>
<evidence type="ECO:0000256" key="8">
    <source>
        <dbReference type="ARBA" id="ARBA00022840"/>
    </source>
</evidence>
<feature type="domain" description="ATP-dependent DNA ligase family profile" evidence="14">
    <location>
        <begin position="313"/>
        <end position="450"/>
    </location>
</feature>
<dbReference type="RefSeq" id="WP_032524268.1">
    <property type="nucleotide sequence ID" value="NZ_CP138934.1"/>
</dbReference>
<evidence type="ECO:0000256" key="13">
    <source>
        <dbReference type="ARBA" id="ARBA00034003"/>
    </source>
</evidence>
<keyword evidence="6" id="KW-0547">Nucleotide-binding</keyword>
<keyword evidence="3" id="KW-0132">Cell division</keyword>
<evidence type="ECO:0000256" key="2">
    <source>
        <dbReference type="ARBA" id="ARBA00022598"/>
    </source>
</evidence>
<dbReference type="OrthoDB" id="9767858at2"/>
<keyword evidence="5" id="KW-0479">Metal-binding</keyword>
<dbReference type="GO" id="GO:0006281">
    <property type="term" value="P:DNA repair"/>
    <property type="evidence" value="ECO:0007669"/>
    <property type="project" value="UniProtKB-KW"/>
</dbReference>
<keyword evidence="7" id="KW-0227">DNA damage</keyword>
<evidence type="ECO:0000256" key="12">
    <source>
        <dbReference type="ARBA" id="ARBA00023306"/>
    </source>
</evidence>
<dbReference type="InterPro" id="IPR012310">
    <property type="entry name" value="DNA_ligase_ATP-dep_cent"/>
</dbReference>
<dbReference type="SUPFAM" id="SSF50249">
    <property type="entry name" value="Nucleic acid-binding proteins"/>
    <property type="match status" value="1"/>
</dbReference>
<dbReference type="EC" id="6.5.1.1" evidence="1"/>
<dbReference type="InterPro" id="IPR036599">
    <property type="entry name" value="DNA_ligase_N_sf"/>
</dbReference>
<dbReference type="PANTHER" id="PTHR45674:SF13">
    <property type="entry name" value="DNA LIGASE-RELATED"/>
    <property type="match status" value="1"/>
</dbReference>
<dbReference type="GO" id="GO:0003677">
    <property type="term" value="F:DNA binding"/>
    <property type="evidence" value="ECO:0007669"/>
    <property type="project" value="InterPro"/>
</dbReference>
<comment type="caution">
    <text evidence="15">The sequence shown here is derived from an EMBL/GenBank/DDBJ whole genome shotgun (WGS) entry which is preliminary data.</text>
</comment>
<dbReference type="InterPro" id="IPR050191">
    <property type="entry name" value="ATP-dep_DNA_ligase"/>
</dbReference>
<keyword evidence="10" id="KW-0233">DNA recombination</keyword>
<proteinExistence type="predicted"/>
<keyword evidence="4" id="KW-0235">DNA replication</keyword>
<keyword evidence="8" id="KW-0067">ATP-binding</keyword>
<dbReference type="GO" id="GO:0046872">
    <property type="term" value="F:metal ion binding"/>
    <property type="evidence" value="ECO:0007669"/>
    <property type="project" value="UniProtKB-KW"/>
</dbReference>
<dbReference type="Pfam" id="PF04679">
    <property type="entry name" value="DNA_ligase_A_C"/>
    <property type="match status" value="1"/>
</dbReference>
<comment type="catalytic activity">
    <reaction evidence="13">
        <text>ATP + (deoxyribonucleotide)n-3'-hydroxyl + 5'-phospho-(deoxyribonucleotide)m = (deoxyribonucleotide)n+m + AMP + diphosphate.</text>
        <dbReference type="EC" id="6.5.1.1"/>
    </reaction>
</comment>
<dbReference type="GO" id="GO:0006260">
    <property type="term" value="P:DNA replication"/>
    <property type="evidence" value="ECO:0007669"/>
    <property type="project" value="UniProtKB-KW"/>
</dbReference>
<keyword evidence="9" id="KW-0460">Magnesium</keyword>
<dbReference type="InterPro" id="IPR016059">
    <property type="entry name" value="DNA_ligase_ATP-dep_CS"/>
</dbReference>
<dbReference type="GO" id="GO:0006310">
    <property type="term" value="P:DNA recombination"/>
    <property type="evidence" value="ECO:0007669"/>
    <property type="project" value="UniProtKB-KW"/>
</dbReference>
<dbReference type="Gene3D" id="2.40.50.140">
    <property type="entry name" value="Nucleic acid-binding proteins"/>
    <property type="match status" value="1"/>
</dbReference>
<dbReference type="Pfam" id="PF04675">
    <property type="entry name" value="DNA_ligase_A_N"/>
    <property type="match status" value="1"/>
</dbReference>
<evidence type="ECO:0000256" key="6">
    <source>
        <dbReference type="ARBA" id="ARBA00022741"/>
    </source>
</evidence>
<gene>
    <name evidence="15" type="ORF">EU91_0751</name>
</gene>
<dbReference type="CDD" id="cd07897">
    <property type="entry name" value="Adenylation_DNA_ligase_Bac1"/>
    <property type="match status" value="1"/>
</dbReference>
<keyword evidence="11" id="KW-0234">DNA repair</keyword>
<keyword evidence="12" id="KW-0131">Cell cycle</keyword>
<dbReference type="Gene3D" id="1.10.3260.10">
    <property type="entry name" value="DNA ligase, ATP-dependent, N-terminal domain"/>
    <property type="match status" value="1"/>
</dbReference>
<dbReference type="GO" id="GO:0051301">
    <property type="term" value="P:cell division"/>
    <property type="evidence" value="ECO:0007669"/>
    <property type="project" value="UniProtKB-KW"/>
</dbReference>
<dbReference type="eggNOG" id="COG1793">
    <property type="taxonomic scope" value="Bacteria"/>
</dbReference>
<reference evidence="16" key="1">
    <citation type="journal article" date="2014" name="Sci. Data">
        <title>Genomes of diverse isolates of the marine cyanobacterium Prochlorococcus.</title>
        <authorList>
            <person name="Biller S."/>
            <person name="Berube P."/>
            <person name="Thompson J."/>
            <person name="Kelly L."/>
            <person name="Roggensack S."/>
            <person name="Awad L."/>
            <person name="Roache-Johnson K."/>
            <person name="Ding H."/>
            <person name="Giovannoni S.J."/>
            <person name="Moore L.R."/>
            <person name="Chisholm S.W."/>
        </authorList>
    </citation>
    <scope>NUCLEOTIDE SEQUENCE [LARGE SCALE GENOMIC DNA]</scope>
    <source>
        <strain evidence="16">GP2</strain>
    </source>
</reference>
<dbReference type="EMBL" id="JNAH01000004">
    <property type="protein sequence ID" value="KGF87719.1"/>
    <property type="molecule type" value="Genomic_DNA"/>
</dbReference>
<evidence type="ECO:0000256" key="9">
    <source>
        <dbReference type="ARBA" id="ARBA00022842"/>
    </source>
</evidence>
<sequence>MSLKNFSQLFADLDSINSTNNKIEVLKSYFLSNEPINNSWAIYLLTGKSRKRFISGRYLKNIFSQLYDYPQWLIDTCYLKVGDSAEVITLLLKNKTNSRNKKLSNISLNELLSKIIPELSKLDEVEKNLEIKNLWETLPEDNHLIFNKILTGTFRVGVSIGLIIKSISKLNNIDEEIISHRLMGNFKPSIESYEFLINKNINLQELNSKPFPFLLANTIEDKIFKNSINDFQFEWKYDGIRMQLIKRSGNVSLWTRGQELVNESFPELVEKISHIKDDFVLDGELLVWNFKQQIAFDFSFLQKRINRKSPTRSIQIKYPIIFIAYDLLEINGRDIREIKLENRRIYLEKYFLKWQKQTENNISDIFKICDLIYPKDWSDALTYKEKSRENNTEGLIIKKKTSIYASGRKKGIWWKYKVDPMQLDAVLIYAKGGSGRRAGLYTDYSFALWKEQELIKFASAYSGLTNIEIKELDKWIRKNTIEKFGPVRSVKPEMVFEISFEKIQISKRHKSGIAVRFPRITKWRKDKKINDADSLENAYKLMKKIS</sequence>
<evidence type="ECO:0000256" key="3">
    <source>
        <dbReference type="ARBA" id="ARBA00022618"/>
    </source>
</evidence>
<dbReference type="AlphaFoldDB" id="A0A0A1ZHM6"/>
<evidence type="ECO:0000256" key="7">
    <source>
        <dbReference type="ARBA" id="ARBA00022763"/>
    </source>
</evidence>
<evidence type="ECO:0000256" key="5">
    <source>
        <dbReference type="ARBA" id="ARBA00022723"/>
    </source>
</evidence>
<dbReference type="NCBIfam" id="NF006701">
    <property type="entry name" value="PRK09247.1"/>
    <property type="match status" value="1"/>
</dbReference>
<evidence type="ECO:0000256" key="10">
    <source>
        <dbReference type="ARBA" id="ARBA00023172"/>
    </source>
</evidence>
<evidence type="ECO:0000313" key="15">
    <source>
        <dbReference type="EMBL" id="KGF87719.1"/>
    </source>
</evidence>
<dbReference type="Pfam" id="PF01068">
    <property type="entry name" value="DNA_ligase_A_M"/>
    <property type="match status" value="1"/>
</dbReference>
<dbReference type="InterPro" id="IPR026333">
    <property type="entry name" value="ATP_dep_DNA_lig_pp_1105_fam"/>
</dbReference>
<dbReference type="InterPro" id="IPR012308">
    <property type="entry name" value="DNA_ligase_ATP-dep_N"/>
</dbReference>
<evidence type="ECO:0000313" key="16">
    <source>
        <dbReference type="Proteomes" id="UP000030598"/>
    </source>
</evidence>
<evidence type="ECO:0000259" key="14">
    <source>
        <dbReference type="PROSITE" id="PS50160"/>
    </source>
</evidence>
<evidence type="ECO:0000256" key="1">
    <source>
        <dbReference type="ARBA" id="ARBA00012727"/>
    </source>
</evidence>
<keyword evidence="2 15" id="KW-0436">Ligase</keyword>
<evidence type="ECO:0000256" key="4">
    <source>
        <dbReference type="ARBA" id="ARBA00022705"/>
    </source>
</evidence>
<dbReference type="PROSITE" id="PS00697">
    <property type="entry name" value="DNA_LIGASE_A1"/>
    <property type="match status" value="1"/>
</dbReference>
<dbReference type="SUPFAM" id="SSF56091">
    <property type="entry name" value="DNA ligase/mRNA capping enzyme, catalytic domain"/>
    <property type="match status" value="1"/>
</dbReference>
<dbReference type="STRING" id="59925.EU91_0751"/>
<evidence type="ECO:0000256" key="11">
    <source>
        <dbReference type="ARBA" id="ARBA00023204"/>
    </source>
</evidence>
<dbReference type="Proteomes" id="UP000030598">
    <property type="component" value="Unassembled WGS sequence"/>
</dbReference>
<dbReference type="PANTHER" id="PTHR45674">
    <property type="entry name" value="DNA LIGASE 1/3 FAMILY MEMBER"/>
    <property type="match status" value="1"/>
</dbReference>
<dbReference type="PROSITE" id="PS50160">
    <property type="entry name" value="DNA_LIGASE_A3"/>
    <property type="match status" value="1"/>
</dbReference>
<protein>
    <recommendedName>
        <fullName evidence="1">DNA ligase (ATP)</fullName>
        <ecNumber evidence="1">6.5.1.1</ecNumber>
    </recommendedName>
</protein>
<dbReference type="InterPro" id="IPR012340">
    <property type="entry name" value="NA-bd_OB-fold"/>
</dbReference>
<dbReference type="CDD" id="cd07972">
    <property type="entry name" value="OBF_DNA_ligase_Arch_LigB"/>
    <property type="match status" value="1"/>
</dbReference>